<comment type="caution">
    <text evidence="2">The sequence shown here is derived from an EMBL/GenBank/DDBJ whole genome shotgun (WGS) entry which is preliminary data.</text>
</comment>
<accession>A0A420MC33</accession>
<evidence type="ECO:0000256" key="1">
    <source>
        <dbReference type="SAM" id="Phobius"/>
    </source>
</evidence>
<dbReference type="AlphaFoldDB" id="A0A420MC33"/>
<evidence type="ECO:0000313" key="3">
    <source>
        <dbReference type="Proteomes" id="UP000285084"/>
    </source>
</evidence>
<proteinExistence type="predicted"/>
<dbReference type="EMBL" id="MRCX01000396">
    <property type="protein sequence ID" value="RKK65575.1"/>
    <property type="molecule type" value="Genomic_DNA"/>
</dbReference>
<dbReference type="Proteomes" id="UP000285084">
    <property type="component" value="Unassembled WGS sequence"/>
</dbReference>
<gene>
    <name evidence="2" type="ORF">BFJ69_g16170</name>
</gene>
<organism evidence="2 3">
    <name type="scientific">Fusarium oxysporum</name>
    <name type="common">Fusarium vascular wilt</name>
    <dbReference type="NCBI Taxonomy" id="5507"/>
    <lineage>
        <taxon>Eukaryota</taxon>
        <taxon>Fungi</taxon>
        <taxon>Dikarya</taxon>
        <taxon>Ascomycota</taxon>
        <taxon>Pezizomycotina</taxon>
        <taxon>Sordariomycetes</taxon>
        <taxon>Hypocreomycetidae</taxon>
        <taxon>Hypocreales</taxon>
        <taxon>Nectriaceae</taxon>
        <taxon>Fusarium</taxon>
        <taxon>Fusarium oxysporum species complex</taxon>
    </lineage>
</organism>
<name>A0A420MC33_FUSOX</name>
<evidence type="ECO:0000313" key="2">
    <source>
        <dbReference type="EMBL" id="RKK65575.1"/>
    </source>
</evidence>
<keyword evidence="1" id="KW-0472">Membrane</keyword>
<reference evidence="2 3" key="1">
    <citation type="journal article" date="2018" name="Sci. Rep.">
        <title>Characterisation of pathogen-specific regions and novel effector candidates in Fusarium oxysporum f. sp. cepae.</title>
        <authorList>
            <person name="Armitage A.D."/>
            <person name="Taylor A."/>
            <person name="Sobczyk M.K."/>
            <person name="Baxter L."/>
            <person name="Greenfield B.P."/>
            <person name="Bates H.J."/>
            <person name="Wilson F."/>
            <person name="Jackson A.C."/>
            <person name="Ott S."/>
            <person name="Harrison R.J."/>
            <person name="Clarkson J.P."/>
        </authorList>
    </citation>
    <scope>NUCLEOTIDE SEQUENCE [LARGE SCALE GENOMIC DNA]</scope>
    <source>
        <strain evidence="2 3">Fo_A13</strain>
    </source>
</reference>
<keyword evidence="1" id="KW-0812">Transmembrane</keyword>
<keyword evidence="1" id="KW-1133">Transmembrane helix</keyword>
<sequence>MANTTGKLSKAALKFEVLAPELIVLSFQRLYTLASHFKNLALAHWVVQIVYTIPFVIASIAVVTLLGFRRQSIKKGFELSIEAVALLLFDAVMECSNPVFFWSIIDFIMVVFLDILEAMRSFLRRFDVVEAVGAMEVDFELILVWLVCEAELWLATSDSDGALVPVLLLPPSEVSDVL</sequence>
<protein>
    <submittedName>
        <fullName evidence="2">Uncharacterized protein</fullName>
    </submittedName>
</protein>
<feature type="transmembrane region" description="Helical" evidence="1">
    <location>
        <begin position="99"/>
        <end position="116"/>
    </location>
</feature>
<feature type="transmembrane region" description="Helical" evidence="1">
    <location>
        <begin position="45"/>
        <end position="68"/>
    </location>
</feature>